<gene>
    <name evidence="1" type="ORF">TPC1_12782</name>
</gene>
<dbReference type="InterPro" id="IPR032675">
    <property type="entry name" value="LRR_dom_sf"/>
</dbReference>
<feature type="non-terminal residue" evidence="1">
    <location>
        <position position="1"/>
    </location>
</feature>
<evidence type="ECO:0000313" key="1">
    <source>
        <dbReference type="EMBL" id="JAP94532.1"/>
    </source>
</evidence>
<dbReference type="PANTHER" id="PTHR45661:SF3">
    <property type="entry name" value="IG-LIKE DOMAIN-CONTAINING PROTEIN"/>
    <property type="match status" value="1"/>
</dbReference>
<name>A0A146KCM2_9EUKA</name>
<dbReference type="InterPro" id="IPR026906">
    <property type="entry name" value="LRR_5"/>
</dbReference>
<accession>A0A146KCM2</accession>
<dbReference type="Gene3D" id="3.80.10.10">
    <property type="entry name" value="Ribonuclease Inhibitor"/>
    <property type="match status" value="2"/>
</dbReference>
<feature type="non-terminal residue" evidence="1">
    <location>
        <position position="325"/>
    </location>
</feature>
<dbReference type="SUPFAM" id="SSF52058">
    <property type="entry name" value="L domain-like"/>
    <property type="match status" value="1"/>
</dbReference>
<dbReference type="Pfam" id="PF13306">
    <property type="entry name" value="LRR_5"/>
    <property type="match status" value="2"/>
</dbReference>
<organism evidence="1">
    <name type="scientific">Trepomonas sp. PC1</name>
    <dbReference type="NCBI Taxonomy" id="1076344"/>
    <lineage>
        <taxon>Eukaryota</taxon>
        <taxon>Metamonada</taxon>
        <taxon>Diplomonadida</taxon>
        <taxon>Hexamitidae</taxon>
        <taxon>Hexamitinae</taxon>
        <taxon>Trepomonas</taxon>
    </lineage>
</organism>
<dbReference type="EMBL" id="GDID01002074">
    <property type="protein sequence ID" value="JAP94532.1"/>
    <property type="molecule type" value="Transcribed_RNA"/>
</dbReference>
<dbReference type="AlphaFoldDB" id="A0A146KCM2"/>
<dbReference type="InterPro" id="IPR053139">
    <property type="entry name" value="Surface_bspA-like"/>
</dbReference>
<protein>
    <submittedName>
        <fullName evidence="1">Leucine rich repeats-containing protein</fullName>
    </submittedName>
</protein>
<sequence>EQVGPSAFFYCESLKRFGSQKITEFKDQSFHYCSSLSEVDVPEVTKMAQNSFFHSYLAQMRVNSPKCKEFHKPDGNFACDILDNRKIQKCMTAKQSMAVDQFGQHIPLQIPIAGKIIVFIALELERVPANAFYLQTKLQFVRLPKCTHIEKLGFSRCHSLKIIDIPLVETLEESAFHYCVSVCSYNCHNVKNIANNAFMANYSLVYLRLNLIKQVDMLWFEHCTNLKWLEVPMFENVLNFDKLANLRIYSKFKIVNQNVENAAVVKRKPFIQEVSVTGEYFERKNAQLLLQHVKEGCQVIRSSKICVQLMRKQGKLCFVGVYEEN</sequence>
<proteinExistence type="predicted"/>
<dbReference type="PANTHER" id="PTHR45661">
    <property type="entry name" value="SURFACE ANTIGEN"/>
    <property type="match status" value="1"/>
</dbReference>
<reference evidence="1" key="1">
    <citation type="submission" date="2015-07" db="EMBL/GenBank/DDBJ databases">
        <title>Adaptation to a free-living lifestyle via gene acquisitions in the diplomonad Trepomonas sp. PC1.</title>
        <authorList>
            <person name="Xu F."/>
            <person name="Jerlstrom-Hultqvist J."/>
            <person name="Kolisko M."/>
            <person name="Simpson A.G.B."/>
            <person name="Roger A.J."/>
            <person name="Svard S.G."/>
            <person name="Andersson J.O."/>
        </authorList>
    </citation>
    <scope>NUCLEOTIDE SEQUENCE</scope>
    <source>
        <strain evidence="1">PC1</strain>
    </source>
</reference>